<dbReference type="SUPFAM" id="SSF46689">
    <property type="entry name" value="Homeodomain-like"/>
    <property type="match status" value="1"/>
</dbReference>
<feature type="domain" description="HTH tetR-type" evidence="5">
    <location>
        <begin position="22"/>
        <end position="82"/>
    </location>
</feature>
<dbReference type="GO" id="GO:0000976">
    <property type="term" value="F:transcription cis-regulatory region binding"/>
    <property type="evidence" value="ECO:0007669"/>
    <property type="project" value="TreeGrafter"/>
</dbReference>
<accession>A0AAW6T5R1</accession>
<dbReference type="PANTHER" id="PTHR30055:SF151">
    <property type="entry name" value="TRANSCRIPTIONAL REGULATORY PROTEIN"/>
    <property type="match status" value="1"/>
</dbReference>
<dbReference type="InterPro" id="IPR009057">
    <property type="entry name" value="Homeodomain-like_sf"/>
</dbReference>
<dbReference type="EMBL" id="JASATX010000001">
    <property type="protein sequence ID" value="MDI2097708.1"/>
    <property type="molecule type" value="Genomic_DNA"/>
</dbReference>
<evidence type="ECO:0000259" key="5">
    <source>
        <dbReference type="PROSITE" id="PS50977"/>
    </source>
</evidence>
<dbReference type="GO" id="GO:0003700">
    <property type="term" value="F:DNA-binding transcription factor activity"/>
    <property type="evidence" value="ECO:0007669"/>
    <property type="project" value="TreeGrafter"/>
</dbReference>
<evidence type="ECO:0000256" key="1">
    <source>
        <dbReference type="ARBA" id="ARBA00023015"/>
    </source>
</evidence>
<dbReference type="InterPro" id="IPR050109">
    <property type="entry name" value="HTH-type_TetR-like_transc_reg"/>
</dbReference>
<evidence type="ECO:0000313" key="6">
    <source>
        <dbReference type="EMBL" id="MDI2097708.1"/>
    </source>
</evidence>
<proteinExistence type="predicted"/>
<dbReference type="Pfam" id="PF17928">
    <property type="entry name" value="TetR_C_22"/>
    <property type="match status" value="1"/>
</dbReference>
<keyword evidence="2 4" id="KW-0238">DNA-binding</keyword>
<organism evidence="6 7">
    <name type="scientific">Ruicaihuangia caeni</name>
    <dbReference type="NCBI Taxonomy" id="3042517"/>
    <lineage>
        <taxon>Bacteria</taxon>
        <taxon>Bacillati</taxon>
        <taxon>Actinomycetota</taxon>
        <taxon>Actinomycetes</taxon>
        <taxon>Micrococcales</taxon>
        <taxon>Microbacteriaceae</taxon>
        <taxon>Ruicaihuangia</taxon>
    </lineage>
</organism>
<keyword evidence="1" id="KW-0805">Transcription regulation</keyword>
<sequence length="212" mass="23632">MTQTQDLLRRIIRTAPVQQRSSERIELLLDAAAAIIAETGVDGLTTSLVAARAHSSVGVVYRYFPNIGSLLQALTVRNIERYVGRLASALRPGLEGWAPALDATLDIFVDMMRNEPGFRWLRLGDLVPERLLDTDGASGGMLAQLYLSMLSEHFEVQATPEAVFKIEVAVEIADGLMRRAFAYDAHGDERFIERTRELMHAELEPIRAMIPR</sequence>
<dbReference type="Gene3D" id="1.10.357.10">
    <property type="entry name" value="Tetracycline Repressor, domain 2"/>
    <property type="match status" value="1"/>
</dbReference>
<name>A0AAW6T5R1_9MICO</name>
<evidence type="ECO:0000256" key="4">
    <source>
        <dbReference type="PROSITE-ProRule" id="PRU00335"/>
    </source>
</evidence>
<reference evidence="6 7" key="1">
    <citation type="submission" date="2023-04" db="EMBL/GenBank/DDBJ databases">
        <title>Klugiella caeni sp. nov. isolated from the sludge of biochemical tank.</title>
        <authorList>
            <person name="Geng K."/>
        </authorList>
    </citation>
    <scope>NUCLEOTIDE SEQUENCE [LARGE SCALE GENOMIC DNA]</scope>
    <source>
        <strain evidence="6 7">YN-L-19</strain>
    </source>
</reference>
<gene>
    <name evidence="6" type="ORF">QF206_01825</name>
</gene>
<dbReference type="Pfam" id="PF00440">
    <property type="entry name" value="TetR_N"/>
    <property type="match status" value="1"/>
</dbReference>
<evidence type="ECO:0000256" key="2">
    <source>
        <dbReference type="ARBA" id="ARBA00023125"/>
    </source>
</evidence>
<dbReference type="Proteomes" id="UP001321506">
    <property type="component" value="Unassembled WGS sequence"/>
</dbReference>
<dbReference type="PANTHER" id="PTHR30055">
    <property type="entry name" value="HTH-TYPE TRANSCRIPTIONAL REGULATOR RUTR"/>
    <property type="match status" value="1"/>
</dbReference>
<evidence type="ECO:0000313" key="7">
    <source>
        <dbReference type="Proteomes" id="UP001321506"/>
    </source>
</evidence>
<comment type="caution">
    <text evidence="6">The sequence shown here is derived from an EMBL/GenBank/DDBJ whole genome shotgun (WGS) entry which is preliminary data.</text>
</comment>
<feature type="DNA-binding region" description="H-T-H motif" evidence="4">
    <location>
        <begin position="45"/>
        <end position="64"/>
    </location>
</feature>
<dbReference type="RefSeq" id="WP_281487492.1">
    <property type="nucleotide sequence ID" value="NZ_CP159582.1"/>
</dbReference>
<dbReference type="PROSITE" id="PS50977">
    <property type="entry name" value="HTH_TETR_2"/>
    <property type="match status" value="1"/>
</dbReference>
<keyword evidence="7" id="KW-1185">Reference proteome</keyword>
<dbReference type="InterPro" id="IPR001647">
    <property type="entry name" value="HTH_TetR"/>
</dbReference>
<dbReference type="AlphaFoldDB" id="A0AAW6T5R1"/>
<protein>
    <submittedName>
        <fullName evidence="6">TetR/AcrR family transcriptional regulator</fullName>
    </submittedName>
</protein>
<keyword evidence="3" id="KW-0804">Transcription</keyword>
<dbReference type="InterPro" id="IPR041674">
    <property type="entry name" value="TetR_C_22"/>
</dbReference>
<evidence type="ECO:0000256" key="3">
    <source>
        <dbReference type="ARBA" id="ARBA00023163"/>
    </source>
</evidence>
<dbReference type="PRINTS" id="PR00455">
    <property type="entry name" value="HTHTETR"/>
</dbReference>